<dbReference type="EMBL" id="BJCF01000029">
    <property type="protein sequence ID" value="GCL42913.1"/>
    <property type="molecule type" value="Genomic_DNA"/>
</dbReference>
<comment type="caution">
    <text evidence="1">The sequence shown here is derived from an EMBL/GenBank/DDBJ whole genome shotgun (WGS) entry which is preliminary data.</text>
</comment>
<protein>
    <submittedName>
        <fullName evidence="1">Uncharacterized protein</fullName>
    </submittedName>
</protein>
<sequence length="31" mass="3407">MNRKTVEVFNQVFTTGSVSKVTGELEAIASY</sequence>
<evidence type="ECO:0000313" key="1">
    <source>
        <dbReference type="EMBL" id="GCL42913.1"/>
    </source>
</evidence>
<gene>
    <name evidence="1" type="ORF">NIES80_26220</name>
</gene>
<evidence type="ECO:0000313" key="2">
    <source>
        <dbReference type="Proteomes" id="UP000299367"/>
    </source>
</evidence>
<organism evidence="1 2">
    <name type="scientific">Dolichospermum planctonicum</name>
    <dbReference type="NCBI Taxonomy" id="136072"/>
    <lineage>
        <taxon>Bacteria</taxon>
        <taxon>Bacillati</taxon>
        <taxon>Cyanobacteriota</taxon>
        <taxon>Cyanophyceae</taxon>
        <taxon>Nostocales</taxon>
        <taxon>Aphanizomenonaceae</taxon>
        <taxon>Dolichospermum</taxon>
    </lineage>
</organism>
<dbReference type="AlphaFoldDB" id="A0A480AGU3"/>
<name>A0A480AGU3_9CYAN</name>
<accession>A0A480AGU3</accession>
<proteinExistence type="predicted"/>
<reference evidence="2" key="1">
    <citation type="submission" date="2019-02" db="EMBL/GenBank/DDBJ databases">
        <title>Draft genome sequence of Dolichospermum planctonicum NIES-80.</title>
        <authorList>
            <person name="Yamaguchi H."/>
            <person name="Suzuki S."/>
            <person name="Kawachi M."/>
        </authorList>
    </citation>
    <scope>NUCLEOTIDE SEQUENCE [LARGE SCALE GENOMIC DNA]</scope>
    <source>
        <strain evidence="2">NIES-80</strain>
    </source>
</reference>
<dbReference type="Proteomes" id="UP000299367">
    <property type="component" value="Unassembled WGS sequence"/>
</dbReference>